<keyword evidence="4" id="KW-1185">Reference proteome</keyword>
<dbReference type="PANTHER" id="PTHR15243:SF0">
    <property type="entry name" value="SERINE_THREONINE-PROTEIN KINASE 19"/>
    <property type="match status" value="1"/>
</dbReference>
<reference evidence="3 4" key="1">
    <citation type="submission" date="2017-06" db="EMBL/GenBank/DDBJ databases">
        <title>Draft genome sequence of a variant of Elsinoe murrayae.</title>
        <authorList>
            <person name="Cheng Q."/>
        </authorList>
    </citation>
    <scope>NUCLEOTIDE SEQUENCE [LARGE SCALE GENOMIC DNA]</scope>
    <source>
        <strain evidence="3 4">CQ-2017a</strain>
    </source>
</reference>
<dbReference type="Proteomes" id="UP000243797">
    <property type="component" value="Unassembled WGS sequence"/>
</dbReference>
<dbReference type="EMBL" id="NKHZ01000049">
    <property type="protein sequence ID" value="PNS17673.1"/>
    <property type="molecule type" value="Genomic_DNA"/>
</dbReference>
<dbReference type="OrthoDB" id="3980126at2759"/>
<comment type="caution">
    <text evidence="3">The sequence shown here is derived from an EMBL/GenBank/DDBJ whole genome shotgun (WGS) entry which is preliminary data.</text>
</comment>
<protein>
    <recommendedName>
        <fullName evidence="5">Serine-threonine protein kinase 19-domain-containing protein</fullName>
    </recommendedName>
</protein>
<organism evidence="3 4">
    <name type="scientific">Sphaceloma murrayae</name>
    <dbReference type="NCBI Taxonomy" id="2082308"/>
    <lineage>
        <taxon>Eukaryota</taxon>
        <taxon>Fungi</taxon>
        <taxon>Dikarya</taxon>
        <taxon>Ascomycota</taxon>
        <taxon>Pezizomycotina</taxon>
        <taxon>Dothideomycetes</taxon>
        <taxon>Dothideomycetidae</taxon>
        <taxon>Myriangiales</taxon>
        <taxon>Elsinoaceae</taxon>
        <taxon>Sphaceloma</taxon>
    </lineage>
</organism>
<evidence type="ECO:0000256" key="1">
    <source>
        <dbReference type="ARBA" id="ARBA00093458"/>
    </source>
</evidence>
<sequence length="405" mass="42791">MSFSATGARRPLQSKPKQNPFLRRTSSTFSNHARTKPSTSAPVAKRQRADHDDEGEALHHGGIVTNLVRPGATQDVLSLMRYIRASMFEDIPERSAGMNSTRIAEVLNFRKNLAPIVSVAHLHAISASPTATDREIATLIQSGTLRRITIPGRGRGGAPVGDGVVLVSDWITLVRDLSLATDIQDKYIAVMSDNTTQPTISTTAFTQDEISQLVSTGLLTTTSALAHAVDTPISRPGAFSLGLTAPVADAGTTAPTGSLEAVGGIGAVHLRGGGTGGVKTASSASKPAKGGSLTFAIPGTGAYLRLVTEARAQLVQLITKSSPRHKEGLRDLLKERWDGNVLGDDAASRAKRARGEWTGLLPGKTKKWKTFYGMGFEWVLEECLGSGTVECFDTGSVGLGVRVSI</sequence>
<feature type="compositionally biased region" description="Basic and acidic residues" evidence="2">
    <location>
        <begin position="47"/>
        <end position="56"/>
    </location>
</feature>
<dbReference type="InParanoid" id="A0A2K1QS38"/>
<feature type="compositionally biased region" description="Polar residues" evidence="2">
    <location>
        <begin position="24"/>
        <end position="41"/>
    </location>
</feature>
<evidence type="ECO:0008006" key="5">
    <source>
        <dbReference type="Google" id="ProtNLM"/>
    </source>
</evidence>
<accession>A0A2K1QS38</accession>
<dbReference type="GO" id="GO:0046579">
    <property type="term" value="P:positive regulation of Ras protein signal transduction"/>
    <property type="evidence" value="ECO:0007669"/>
    <property type="project" value="TreeGrafter"/>
</dbReference>
<proteinExistence type="inferred from homology"/>
<dbReference type="Pfam" id="PF10494">
    <property type="entry name" value="Stk19"/>
    <property type="match status" value="1"/>
</dbReference>
<evidence type="ECO:0000256" key="2">
    <source>
        <dbReference type="SAM" id="MobiDB-lite"/>
    </source>
</evidence>
<dbReference type="PANTHER" id="PTHR15243">
    <property type="entry name" value="SERINE/THREONINE-PROTEIN KINASE 19"/>
    <property type="match status" value="1"/>
</dbReference>
<dbReference type="AlphaFoldDB" id="A0A2K1QS38"/>
<name>A0A2K1QS38_9PEZI</name>
<comment type="similarity">
    <text evidence="1">Belongs to the STK19 family.</text>
</comment>
<gene>
    <name evidence="3" type="ORF">CAC42_3068</name>
</gene>
<evidence type="ECO:0000313" key="4">
    <source>
        <dbReference type="Proteomes" id="UP000243797"/>
    </source>
</evidence>
<evidence type="ECO:0000313" key="3">
    <source>
        <dbReference type="EMBL" id="PNS17673.1"/>
    </source>
</evidence>
<feature type="region of interest" description="Disordered" evidence="2">
    <location>
        <begin position="1"/>
        <end position="56"/>
    </location>
</feature>
<dbReference type="InterPro" id="IPR018865">
    <property type="entry name" value="STK19-like"/>
</dbReference>